<dbReference type="EMBL" id="BANX01000005">
    <property type="protein sequence ID" value="GAC67142.1"/>
    <property type="molecule type" value="Genomic_DNA"/>
</dbReference>
<dbReference type="RefSeq" id="WP_007618017.1">
    <property type="nucleotide sequence ID" value="NZ_BANX01000005.1"/>
</dbReference>
<sequence>MTAVISGRDDVLAAIAAGAAERERNSVDPHAEIRRLADAGLTAFTIGDGTRGSGASVVELIDFVIDLARADPIVAHILRAHFWFAEQVRRLPVGAERDRWVAEIQAGRIVGNANSERAGAAGARRFATQLRPIDGGWLLSGDKFYSTGTAFADWVSVSASIGGARQDRLARLVVPVDRPGVTVVDDWDGIGQHRTGTGSTTFTDVLVTADDVFEYVDLGTDRATASPSDGPLLQLFLQAVITGILLSVVDDAAELLRGRGRSFDHAPSDEPRHDPVLLRTVGELDSTAHVARAAVLDAAGRIEIAFAGARVGATDPELFRRASLAAARVKVHVDEVGLRAASSLFDLGGASAASRSRNLDRHWRNIRTLTLHNPTSYKAIAIGDHVVNGAPLPQNAYF</sequence>
<evidence type="ECO:0000256" key="9">
    <source>
        <dbReference type="ARBA" id="ARBA00034328"/>
    </source>
</evidence>
<keyword evidence="5" id="KW-0560">Oxidoreductase</keyword>
<keyword evidence="2" id="KW-0285">Flavoprotein</keyword>
<evidence type="ECO:0000256" key="1">
    <source>
        <dbReference type="ARBA" id="ARBA00004496"/>
    </source>
</evidence>
<evidence type="ECO:0000259" key="15">
    <source>
        <dbReference type="Pfam" id="PF02771"/>
    </source>
</evidence>
<dbReference type="GO" id="GO:0006552">
    <property type="term" value="P:L-leucine catabolic process"/>
    <property type="evidence" value="ECO:0007669"/>
    <property type="project" value="TreeGrafter"/>
</dbReference>
<dbReference type="Pfam" id="PF02770">
    <property type="entry name" value="Acyl-CoA_dh_M"/>
    <property type="match status" value="1"/>
</dbReference>
<dbReference type="Gene3D" id="1.10.540.10">
    <property type="entry name" value="Acyl-CoA dehydrogenase/oxidase, N-terminal domain"/>
    <property type="match status" value="1"/>
</dbReference>
<keyword evidence="6" id="KW-0503">Monooxygenase</keyword>
<dbReference type="PANTHER" id="PTHR43884">
    <property type="entry name" value="ACYL-COA DEHYDROGENASE"/>
    <property type="match status" value="1"/>
</dbReference>
<name>M0QI85_9ACTN</name>
<dbReference type="InterPro" id="IPR037069">
    <property type="entry name" value="AcylCoA_DH/ox_N_sf"/>
</dbReference>
<dbReference type="Gene3D" id="2.40.110.10">
    <property type="entry name" value="Butyryl-CoA Dehydrogenase, subunit A, domain 2"/>
    <property type="match status" value="1"/>
</dbReference>
<dbReference type="Pfam" id="PF02771">
    <property type="entry name" value="Acyl-CoA_dh_N"/>
    <property type="match status" value="1"/>
</dbReference>
<dbReference type="InterPro" id="IPR013107">
    <property type="entry name" value="Acyl-CoA_DH_C"/>
</dbReference>
<dbReference type="InterPro" id="IPR046373">
    <property type="entry name" value="Acyl-CoA_Oxase/DH_mid-dom_sf"/>
</dbReference>
<evidence type="ECO:0000259" key="14">
    <source>
        <dbReference type="Pfam" id="PF02770"/>
    </source>
</evidence>
<evidence type="ECO:0000256" key="12">
    <source>
        <dbReference type="ARBA" id="ARBA00048445"/>
    </source>
</evidence>
<comment type="catalytic activity">
    <reaction evidence="12">
        <text>dibenzothiophene 5-oxide + FMNH2 + O2 = dibenzothiophene 5,5-dioxide + FMN + H2O + H(+)</text>
        <dbReference type="Rhea" id="RHEA:49080"/>
        <dbReference type="ChEBI" id="CHEBI:15377"/>
        <dbReference type="ChEBI" id="CHEBI:15378"/>
        <dbReference type="ChEBI" id="CHEBI:15379"/>
        <dbReference type="ChEBI" id="CHEBI:23683"/>
        <dbReference type="ChEBI" id="CHEBI:57618"/>
        <dbReference type="ChEBI" id="CHEBI:58210"/>
        <dbReference type="ChEBI" id="CHEBI:90356"/>
    </reaction>
</comment>
<dbReference type="InterPro" id="IPR013786">
    <property type="entry name" value="AcylCoA_DH/ox_N"/>
</dbReference>
<organism evidence="17 18">
    <name type="scientific">Gordonia soli NBRC 108243</name>
    <dbReference type="NCBI Taxonomy" id="1223545"/>
    <lineage>
        <taxon>Bacteria</taxon>
        <taxon>Bacillati</taxon>
        <taxon>Actinomycetota</taxon>
        <taxon>Actinomycetes</taxon>
        <taxon>Mycobacteriales</taxon>
        <taxon>Gordoniaceae</taxon>
        <taxon>Gordonia</taxon>
    </lineage>
</organism>
<accession>M0QI85</accession>
<keyword evidence="4" id="KW-0547">Nucleotide-binding</keyword>
<evidence type="ECO:0000313" key="17">
    <source>
        <dbReference type="EMBL" id="GAC67142.1"/>
    </source>
</evidence>
<dbReference type="Gene3D" id="1.20.140.10">
    <property type="entry name" value="Butyryl-CoA Dehydrogenase, subunit A, domain 3"/>
    <property type="match status" value="1"/>
</dbReference>
<dbReference type="EC" id="1.14.14.21" evidence="9"/>
<evidence type="ECO:0000256" key="2">
    <source>
        <dbReference type="ARBA" id="ARBA00022630"/>
    </source>
</evidence>
<proteinExistence type="inferred from homology"/>
<feature type="domain" description="Acyl-CoA dehydrogenase C-terminal" evidence="16">
    <location>
        <begin position="238"/>
        <end position="374"/>
    </location>
</feature>
<evidence type="ECO:0000259" key="16">
    <source>
        <dbReference type="Pfam" id="PF08028"/>
    </source>
</evidence>
<dbReference type="InterPro" id="IPR006091">
    <property type="entry name" value="Acyl-CoA_Oxase/DH_mid-dom"/>
</dbReference>
<evidence type="ECO:0000256" key="6">
    <source>
        <dbReference type="ARBA" id="ARBA00023033"/>
    </source>
</evidence>
<dbReference type="STRING" id="1223545.GS4_05_03560"/>
<dbReference type="InterPro" id="IPR036250">
    <property type="entry name" value="AcylCo_DH-like_C"/>
</dbReference>
<evidence type="ECO:0000256" key="8">
    <source>
        <dbReference type="ARBA" id="ARBA00034317"/>
    </source>
</evidence>
<dbReference type="PIRSF" id="PIRSF016578">
    <property type="entry name" value="HsaA"/>
    <property type="match status" value="1"/>
</dbReference>
<keyword evidence="3" id="KW-0288">FMN</keyword>
<protein>
    <recommendedName>
        <fullName evidence="10">Dibenzothiophene monooxygenase</fullName>
        <ecNumber evidence="9">1.14.14.21</ecNumber>
    </recommendedName>
</protein>
<reference evidence="17 18" key="1">
    <citation type="submission" date="2013-01" db="EMBL/GenBank/DDBJ databases">
        <title>Whole genome shotgun sequence of Gordonia soli NBRC 108243.</title>
        <authorList>
            <person name="Isaki-Nakamura S."/>
            <person name="Hosoyama A."/>
            <person name="Tsuchikane K."/>
            <person name="Ando Y."/>
            <person name="Baba S."/>
            <person name="Ohji S."/>
            <person name="Hamada M."/>
            <person name="Tamura T."/>
            <person name="Yamazoe A."/>
            <person name="Yamazaki S."/>
            <person name="Fujita N."/>
        </authorList>
    </citation>
    <scope>NUCLEOTIDE SEQUENCE [LARGE SCALE GENOMIC DNA]</scope>
    <source>
        <strain evidence="17 18">NBRC 108243</strain>
    </source>
</reference>
<feature type="domain" description="Acyl-CoA oxidase/dehydrogenase middle" evidence="14">
    <location>
        <begin position="115"/>
        <end position="205"/>
    </location>
</feature>
<dbReference type="PANTHER" id="PTHR43884:SF12">
    <property type="entry name" value="ISOVALERYL-COA DEHYDROGENASE, MITOCHONDRIAL-RELATED"/>
    <property type="match status" value="1"/>
</dbReference>
<dbReference type="OrthoDB" id="571684at2"/>
<comment type="catalytic activity">
    <reaction evidence="11">
        <text>dibenzothiophene + FMNH2 + O2 = dibenzothiophene 5-oxide + FMN + H2O + H(+)</text>
        <dbReference type="Rhea" id="RHEA:49076"/>
        <dbReference type="ChEBI" id="CHEBI:15377"/>
        <dbReference type="ChEBI" id="CHEBI:15378"/>
        <dbReference type="ChEBI" id="CHEBI:15379"/>
        <dbReference type="ChEBI" id="CHEBI:23681"/>
        <dbReference type="ChEBI" id="CHEBI:23683"/>
        <dbReference type="ChEBI" id="CHEBI:57618"/>
        <dbReference type="ChEBI" id="CHEBI:58210"/>
    </reaction>
</comment>
<evidence type="ECO:0000256" key="7">
    <source>
        <dbReference type="ARBA" id="ARBA00034307"/>
    </source>
</evidence>
<keyword evidence="18" id="KW-1185">Reference proteome</keyword>
<comment type="similarity">
    <text evidence="8">Belongs to the DszC flavin monooxygenase family.</text>
</comment>
<dbReference type="GO" id="GO:0004497">
    <property type="term" value="F:monooxygenase activity"/>
    <property type="evidence" value="ECO:0007669"/>
    <property type="project" value="UniProtKB-KW"/>
</dbReference>
<dbReference type="InterPro" id="IPR009100">
    <property type="entry name" value="AcylCoA_DH/oxidase_NM_dom_sf"/>
</dbReference>
<dbReference type="SUPFAM" id="SSF47203">
    <property type="entry name" value="Acyl-CoA dehydrogenase C-terminal domain-like"/>
    <property type="match status" value="1"/>
</dbReference>
<evidence type="ECO:0000256" key="5">
    <source>
        <dbReference type="ARBA" id="ARBA00023002"/>
    </source>
</evidence>
<evidence type="ECO:0000313" key="18">
    <source>
        <dbReference type="Proteomes" id="UP000011666"/>
    </source>
</evidence>
<comment type="catalytic activity">
    <reaction evidence="13">
        <text>dibenzothiophene + 2 FMNH2 + 2 O2 = dibenzothiophene 5,5-dioxide + 2 FMN + 2 H2O + 2 H(+)</text>
        <dbReference type="Rhea" id="RHEA:49072"/>
        <dbReference type="ChEBI" id="CHEBI:15377"/>
        <dbReference type="ChEBI" id="CHEBI:15378"/>
        <dbReference type="ChEBI" id="CHEBI:15379"/>
        <dbReference type="ChEBI" id="CHEBI:23681"/>
        <dbReference type="ChEBI" id="CHEBI:57618"/>
        <dbReference type="ChEBI" id="CHEBI:58210"/>
        <dbReference type="ChEBI" id="CHEBI:90356"/>
        <dbReference type="EC" id="1.14.14.21"/>
    </reaction>
</comment>
<evidence type="ECO:0000256" key="13">
    <source>
        <dbReference type="ARBA" id="ARBA00049456"/>
    </source>
</evidence>
<comment type="pathway">
    <text evidence="7">Sulfur metabolism; dibenzothiophene degradation.</text>
</comment>
<dbReference type="Pfam" id="PF08028">
    <property type="entry name" value="Acyl-CoA_dh_2"/>
    <property type="match status" value="1"/>
</dbReference>
<comment type="caution">
    <text evidence="17">The sequence shown here is derived from an EMBL/GenBank/DDBJ whole genome shotgun (WGS) entry which is preliminary data.</text>
</comment>
<evidence type="ECO:0000256" key="10">
    <source>
        <dbReference type="ARBA" id="ARBA00034345"/>
    </source>
</evidence>
<dbReference type="GO" id="GO:0005737">
    <property type="term" value="C:cytoplasm"/>
    <property type="evidence" value="ECO:0007669"/>
    <property type="project" value="UniProtKB-SubCell"/>
</dbReference>
<gene>
    <name evidence="17" type="ORF">GS4_05_03560</name>
</gene>
<dbReference type="eggNOG" id="COG1960">
    <property type="taxonomic scope" value="Bacteria"/>
</dbReference>
<dbReference type="Proteomes" id="UP000011666">
    <property type="component" value="Unassembled WGS sequence"/>
</dbReference>
<feature type="domain" description="Acyl-CoA dehydrogenase/oxidase N-terminal" evidence="15">
    <location>
        <begin position="14"/>
        <end position="107"/>
    </location>
</feature>
<dbReference type="AlphaFoldDB" id="M0QI85"/>
<evidence type="ECO:0000256" key="4">
    <source>
        <dbReference type="ARBA" id="ARBA00022741"/>
    </source>
</evidence>
<evidence type="ECO:0000256" key="11">
    <source>
        <dbReference type="ARBA" id="ARBA00047859"/>
    </source>
</evidence>
<dbReference type="SUPFAM" id="SSF56645">
    <property type="entry name" value="Acyl-CoA dehydrogenase NM domain-like"/>
    <property type="match status" value="1"/>
</dbReference>
<evidence type="ECO:0000256" key="3">
    <source>
        <dbReference type="ARBA" id="ARBA00022643"/>
    </source>
</evidence>
<dbReference type="GO" id="GO:0050660">
    <property type="term" value="F:flavin adenine dinucleotide binding"/>
    <property type="evidence" value="ECO:0007669"/>
    <property type="project" value="InterPro"/>
</dbReference>
<comment type="subcellular location">
    <subcellularLocation>
        <location evidence="1">Cytoplasm</location>
    </subcellularLocation>
</comment>
<dbReference type="GO" id="GO:0008470">
    <property type="term" value="F:3-methylbutanoyl-CoA dehydrogenase activity"/>
    <property type="evidence" value="ECO:0007669"/>
    <property type="project" value="TreeGrafter"/>
</dbReference>